<dbReference type="InterPro" id="IPR003661">
    <property type="entry name" value="HisK_dim/P_dom"/>
</dbReference>
<evidence type="ECO:0000256" key="4">
    <source>
        <dbReference type="ARBA" id="ARBA00012438"/>
    </source>
</evidence>
<evidence type="ECO:0000313" key="17">
    <source>
        <dbReference type="EMBL" id="BCU81728.1"/>
    </source>
</evidence>
<dbReference type="Gene3D" id="3.30.565.10">
    <property type="entry name" value="Histidine kinase-like ATPase, C-terminal domain"/>
    <property type="match status" value="1"/>
</dbReference>
<evidence type="ECO:0000256" key="6">
    <source>
        <dbReference type="ARBA" id="ARBA00022553"/>
    </source>
</evidence>
<keyword evidence="6" id="KW-0597">Phosphoprotein</keyword>
<dbReference type="Gene3D" id="1.10.8.500">
    <property type="entry name" value="HAMP domain in histidine kinase"/>
    <property type="match status" value="1"/>
</dbReference>
<keyword evidence="12 13" id="KW-0472">Membrane</keyword>
<dbReference type="EC" id="2.7.13.3" evidence="4"/>
<dbReference type="InterPro" id="IPR003660">
    <property type="entry name" value="HAMP_dom"/>
</dbReference>
<comment type="subcellular location">
    <subcellularLocation>
        <location evidence="3">Cell membrane</location>
        <topology evidence="3">Multi-pass membrane protein</topology>
    </subcellularLocation>
    <subcellularLocation>
        <location evidence="2">Membrane raft</location>
        <topology evidence="2">Multi-pass membrane protein</topology>
    </subcellularLocation>
</comment>
<protein>
    <recommendedName>
        <fullName evidence="4">histidine kinase</fullName>
        <ecNumber evidence="4">2.7.13.3</ecNumber>
    </recommendedName>
</protein>
<name>A0A8D5UGF6_9BACL</name>
<dbReference type="GO" id="GO:0045121">
    <property type="term" value="C:membrane raft"/>
    <property type="evidence" value="ECO:0007669"/>
    <property type="project" value="UniProtKB-SubCell"/>
</dbReference>
<dbReference type="CDD" id="cd06225">
    <property type="entry name" value="HAMP"/>
    <property type="match status" value="1"/>
</dbReference>
<dbReference type="InterPro" id="IPR036097">
    <property type="entry name" value="HisK_dim/P_sf"/>
</dbReference>
<dbReference type="Pfam" id="PF02518">
    <property type="entry name" value="HATPase_c"/>
    <property type="match status" value="1"/>
</dbReference>
<dbReference type="SMART" id="SM00091">
    <property type="entry name" value="PAS"/>
    <property type="match status" value="1"/>
</dbReference>
<dbReference type="PANTHER" id="PTHR42878:SF3">
    <property type="entry name" value="HISTIDINE PROTEIN KINASE SAES"/>
    <property type="match status" value="1"/>
</dbReference>
<dbReference type="NCBIfam" id="TIGR00229">
    <property type="entry name" value="sensory_box"/>
    <property type="match status" value="1"/>
</dbReference>
<dbReference type="EMBL" id="AP024601">
    <property type="protein sequence ID" value="BCU81728.1"/>
    <property type="molecule type" value="Genomic_DNA"/>
</dbReference>
<dbReference type="RefSeq" id="WP_420830175.1">
    <property type="nucleotide sequence ID" value="NZ_AP024601.1"/>
</dbReference>
<dbReference type="Pfam" id="PF00512">
    <property type="entry name" value="HisKA"/>
    <property type="match status" value="1"/>
</dbReference>
<comment type="catalytic activity">
    <reaction evidence="1">
        <text>ATP + protein L-histidine = ADP + protein N-phospho-L-histidine.</text>
        <dbReference type="EC" id="2.7.13.3"/>
    </reaction>
</comment>
<sequence>MIWRSVVGKLWLTIIGLVTLLLVMLSAFLSDQVEKTHQRSQQENLLALAHKIQHDLEKKGAKRGTYLRDMLRISELFDTYMIVLGPDGAAEPIGVSPTIANVPWQQLLEKTDIDRVLRGKTVVMKDRVFVEEGEGMPFPLFKEDILMVAVPLKNGSQIEGAVVLYRTQNQLQSETDIKKWIYYSAIIGFFLTTIFAFFLSTRITQPLKQMKKAAERMAKGEFNIRVPVRQHERDEIGDLAATFNRMAEQLEELVHALSHEKEQLASILRSMADGVITLDANGRVVLTNPPAERFLAAWADEMSETLSDDPKERLPLPLREIFETVVEDEQEHFGDIEAHGRTWAVVMAPLYANEQVRGVVAVLRDVTDERRLDKLRKDFVANVSHELRTPLAMLQGYSEALLDDIAQSPEERRELVQVIHDESLRMGRLVRELLDLARMEAGHIEIVRSSLRVSELVERLLRKFHTIAREQGVQLEGEVEPDLPTVYWDEDKMEQVLTNLVDNAIRHTSRGGRVSLQAMRTNGSVRLIVQDTGSGIPEEDLPFIFERFYKADKARTRGQAGTGLGLAIVKHIVNAHGGNVTVTSKVGEGTTFVVQLPIGTPTDATGESEKGRG</sequence>
<dbReference type="SUPFAM" id="SSF47384">
    <property type="entry name" value="Homodimeric domain of signal transducing histidine kinase"/>
    <property type="match status" value="1"/>
</dbReference>
<dbReference type="AlphaFoldDB" id="A0A8D5UGF6"/>
<dbReference type="GO" id="GO:0000155">
    <property type="term" value="F:phosphorelay sensor kinase activity"/>
    <property type="evidence" value="ECO:0007669"/>
    <property type="project" value="InterPro"/>
</dbReference>
<feature type="transmembrane region" description="Helical" evidence="13">
    <location>
        <begin position="180"/>
        <end position="201"/>
    </location>
</feature>
<dbReference type="PROSITE" id="PS50112">
    <property type="entry name" value="PAS"/>
    <property type="match status" value="1"/>
</dbReference>
<dbReference type="InterPro" id="IPR005467">
    <property type="entry name" value="His_kinase_dom"/>
</dbReference>
<dbReference type="SMART" id="SM00304">
    <property type="entry name" value="HAMP"/>
    <property type="match status" value="1"/>
</dbReference>
<keyword evidence="9 17" id="KW-0418">Kinase</keyword>
<dbReference type="GO" id="GO:0030295">
    <property type="term" value="F:protein kinase activator activity"/>
    <property type="evidence" value="ECO:0007669"/>
    <property type="project" value="TreeGrafter"/>
</dbReference>
<keyword evidence="7" id="KW-0808">Transferase</keyword>
<dbReference type="PROSITE" id="PS50109">
    <property type="entry name" value="HIS_KIN"/>
    <property type="match status" value="1"/>
</dbReference>
<keyword evidence="8" id="KW-0547">Nucleotide-binding</keyword>
<dbReference type="FunFam" id="3.30.565.10:FF:000023">
    <property type="entry name" value="PAS domain-containing sensor histidine kinase"/>
    <property type="match status" value="1"/>
</dbReference>
<dbReference type="InterPro" id="IPR035965">
    <property type="entry name" value="PAS-like_dom_sf"/>
</dbReference>
<evidence type="ECO:0000259" key="15">
    <source>
        <dbReference type="PROSITE" id="PS50112"/>
    </source>
</evidence>
<dbReference type="GO" id="GO:0006355">
    <property type="term" value="P:regulation of DNA-templated transcription"/>
    <property type="evidence" value="ECO:0007669"/>
    <property type="project" value="InterPro"/>
</dbReference>
<evidence type="ECO:0000256" key="10">
    <source>
        <dbReference type="ARBA" id="ARBA00022840"/>
    </source>
</evidence>
<keyword evidence="13" id="KW-1133">Transmembrane helix</keyword>
<keyword evidence="18" id="KW-1185">Reference proteome</keyword>
<feature type="domain" description="HAMP" evidence="16">
    <location>
        <begin position="201"/>
        <end position="255"/>
    </location>
</feature>
<evidence type="ECO:0000256" key="11">
    <source>
        <dbReference type="ARBA" id="ARBA00023012"/>
    </source>
</evidence>
<feature type="domain" description="PAS" evidence="15">
    <location>
        <begin position="260"/>
        <end position="302"/>
    </location>
</feature>
<evidence type="ECO:0000256" key="5">
    <source>
        <dbReference type="ARBA" id="ARBA00022475"/>
    </source>
</evidence>
<dbReference type="GO" id="GO:0005886">
    <property type="term" value="C:plasma membrane"/>
    <property type="evidence" value="ECO:0007669"/>
    <property type="project" value="UniProtKB-SubCell"/>
</dbReference>
<dbReference type="SMART" id="SM00388">
    <property type="entry name" value="HisKA"/>
    <property type="match status" value="1"/>
</dbReference>
<evidence type="ECO:0000256" key="13">
    <source>
        <dbReference type="SAM" id="Phobius"/>
    </source>
</evidence>
<dbReference type="InterPro" id="IPR050351">
    <property type="entry name" value="BphY/WalK/GraS-like"/>
</dbReference>
<dbReference type="Gene3D" id="3.30.450.20">
    <property type="entry name" value="PAS domain"/>
    <property type="match status" value="1"/>
</dbReference>
<keyword evidence="13" id="KW-0812">Transmembrane</keyword>
<evidence type="ECO:0000256" key="3">
    <source>
        <dbReference type="ARBA" id="ARBA00004651"/>
    </source>
</evidence>
<evidence type="ECO:0000259" key="14">
    <source>
        <dbReference type="PROSITE" id="PS50109"/>
    </source>
</evidence>
<evidence type="ECO:0000256" key="8">
    <source>
        <dbReference type="ARBA" id="ARBA00022741"/>
    </source>
</evidence>
<dbReference type="Proteomes" id="UP000677436">
    <property type="component" value="Chromosome"/>
</dbReference>
<dbReference type="InterPro" id="IPR036890">
    <property type="entry name" value="HATPase_C_sf"/>
</dbReference>
<reference evidence="17" key="1">
    <citation type="journal article" date="2013" name="Int. J. Syst. Evol. Microbiol.">
        <title>Polycladomyces abyssicola gen. nov., sp. nov., a thermophilic filamentous bacterium isolated from hemipelagic sediment.</title>
        <authorList>
            <person name="Tsubouchi T."/>
            <person name="Shimane Y."/>
            <person name="Mori K."/>
            <person name="Usui K."/>
            <person name="Hiraki T."/>
            <person name="Tame A."/>
            <person name="Uematsu K."/>
            <person name="Maruyama T."/>
            <person name="Hatada Y."/>
        </authorList>
    </citation>
    <scope>NUCLEOTIDE SEQUENCE</scope>
    <source>
        <strain evidence="17">JIR-001</strain>
    </source>
</reference>
<evidence type="ECO:0000256" key="2">
    <source>
        <dbReference type="ARBA" id="ARBA00004314"/>
    </source>
</evidence>
<evidence type="ECO:0000259" key="16">
    <source>
        <dbReference type="PROSITE" id="PS50885"/>
    </source>
</evidence>
<dbReference type="FunFam" id="1.10.287.130:FF:000001">
    <property type="entry name" value="Two-component sensor histidine kinase"/>
    <property type="match status" value="1"/>
</dbReference>
<keyword evidence="11" id="KW-0902">Two-component regulatory system</keyword>
<proteinExistence type="predicted"/>
<dbReference type="Gene3D" id="1.10.287.130">
    <property type="match status" value="1"/>
</dbReference>
<keyword evidence="5" id="KW-1003">Cell membrane</keyword>
<dbReference type="PANTHER" id="PTHR42878">
    <property type="entry name" value="TWO-COMPONENT HISTIDINE KINASE"/>
    <property type="match status" value="1"/>
</dbReference>
<gene>
    <name evidence="17" type="primary">resE</name>
    <name evidence="17" type="ORF">JIR001_15110</name>
</gene>
<organism evidence="17 18">
    <name type="scientific">Polycladomyces abyssicola</name>
    <dbReference type="NCBI Taxonomy" id="1125966"/>
    <lineage>
        <taxon>Bacteria</taxon>
        <taxon>Bacillati</taxon>
        <taxon>Bacillota</taxon>
        <taxon>Bacilli</taxon>
        <taxon>Bacillales</taxon>
        <taxon>Thermoactinomycetaceae</taxon>
        <taxon>Polycladomyces</taxon>
    </lineage>
</organism>
<dbReference type="Pfam" id="PF00672">
    <property type="entry name" value="HAMP"/>
    <property type="match status" value="1"/>
</dbReference>
<dbReference type="GO" id="GO:0007234">
    <property type="term" value="P:osmosensory signaling via phosphorelay pathway"/>
    <property type="evidence" value="ECO:0007669"/>
    <property type="project" value="TreeGrafter"/>
</dbReference>
<dbReference type="CDD" id="cd00082">
    <property type="entry name" value="HisKA"/>
    <property type="match status" value="1"/>
</dbReference>
<evidence type="ECO:0000256" key="1">
    <source>
        <dbReference type="ARBA" id="ARBA00000085"/>
    </source>
</evidence>
<dbReference type="CDD" id="cd18773">
    <property type="entry name" value="PDC1_HK_sensor"/>
    <property type="match status" value="1"/>
</dbReference>
<keyword evidence="10" id="KW-0067">ATP-binding</keyword>
<dbReference type="PRINTS" id="PR00344">
    <property type="entry name" value="BCTRLSENSOR"/>
</dbReference>
<dbReference type="SUPFAM" id="SSF55785">
    <property type="entry name" value="PYP-like sensor domain (PAS domain)"/>
    <property type="match status" value="1"/>
</dbReference>
<dbReference type="PROSITE" id="PS50885">
    <property type="entry name" value="HAMP"/>
    <property type="match status" value="1"/>
</dbReference>
<feature type="domain" description="Histidine kinase" evidence="14">
    <location>
        <begin position="382"/>
        <end position="600"/>
    </location>
</feature>
<dbReference type="SUPFAM" id="SSF158472">
    <property type="entry name" value="HAMP domain-like"/>
    <property type="match status" value="1"/>
</dbReference>
<dbReference type="InterPro" id="IPR013767">
    <property type="entry name" value="PAS_fold"/>
</dbReference>
<dbReference type="Pfam" id="PF00989">
    <property type="entry name" value="PAS"/>
    <property type="match status" value="1"/>
</dbReference>
<dbReference type="InterPro" id="IPR000014">
    <property type="entry name" value="PAS"/>
</dbReference>
<dbReference type="GO" id="GO:0005524">
    <property type="term" value="F:ATP binding"/>
    <property type="evidence" value="ECO:0007669"/>
    <property type="project" value="UniProtKB-KW"/>
</dbReference>
<dbReference type="GO" id="GO:0000156">
    <property type="term" value="F:phosphorelay response regulator activity"/>
    <property type="evidence" value="ECO:0007669"/>
    <property type="project" value="TreeGrafter"/>
</dbReference>
<dbReference type="SMART" id="SM00387">
    <property type="entry name" value="HATPase_c"/>
    <property type="match status" value="1"/>
</dbReference>
<dbReference type="SUPFAM" id="SSF55874">
    <property type="entry name" value="ATPase domain of HSP90 chaperone/DNA topoisomerase II/histidine kinase"/>
    <property type="match status" value="1"/>
</dbReference>
<evidence type="ECO:0000256" key="9">
    <source>
        <dbReference type="ARBA" id="ARBA00022777"/>
    </source>
</evidence>
<evidence type="ECO:0000256" key="7">
    <source>
        <dbReference type="ARBA" id="ARBA00022679"/>
    </source>
</evidence>
<dbReference type="KEGG" id="pabs:JIR001_15110"/>
<reference evidence="17" key="2">
    <citation type="journal article" date="2021" name="Microbiol. Resour. Announc.">
        <title>Complete Genome Sequence of Polycladomyces abyssicola JIR-001T, Isolated from Hemipelagic Sediment in Deep Seawater.</title>
        <authorList>
            <person name="Tsubouchi T."/>
            <person name="Kaneko Y."/>
        </authorList>
    </citation>
    <scope>NUCLEOTIDE SEQUENCE</scope>
    <source>
        <strain evidence="17">JIR-001</strain>
    </source>
</reference>
<dbReference type="InterPro" id="IPR004358">
    <property type="entry name" value="Sig_transdc_His_kin-like_C"/>
</dbReference>
<dbReference type="CDD" id="cd00075">
    <property type="entry name" value="HATPase"/>
    <property type="match status" value="1"/>
</dbReference>
<evidence type="ECO:0000256" key="12">
    <source>
        <dbReference type="ARBA" id="ARBA00023136"/>
    </source>
</evidence>
<dbReference type="InterPro" id="IPR003594">
    <property type="entry name" value="HATPase_dom"/>
</dbReference>
<evidence type="ECO:0000313" key="18">
    <source>
        <dbReference type="Proteomes" id="UP000677436"/>
    </source>
</evidence>
<accession>A0A8D5UGF6</accession>